<dbReference type="Gene3D" id="1.10.10.60">
    <property type="entry name" value="Homeodomain-like"/>
    <property type="match status" value="1"/>
</dbReference>
<accession>A0ABM8IG79</accession>
<protein>
    <recommendedName>
        <fullName evidence="3">Transposase</fullName>
    </recommendedName>
</protein>
<name>A0ABM8IG79_9BACE</name>
<gene>
    <name evidence="1" type="ORF">BSYN_25110</name>
</gene>
<evidence type="ECO:0008006" key="3">
    <source>
        <dbReference type="Google" id="ProtNLM"/>
    </source>
</evidence>
<reference evidence="1 2" key="1">
    <citation type="submission" date="2023-04" db="EMBL/GenBank/DDBJ databases">
        <title>Draft genome sequence of acteroides sedimenti strain YN3PY1.</title>
        <authorList>
            <person name="Yoshida N."/>
        </authorList>
    </citation>
    <scope>NUCLEOTIDE SEQUENCE [LARGE SCALE GENOMIC DNA]</scope>
    <source>
        <strain evidence="1 2">YN3PY1</strain>
    </source>
</reference>
<organism evidence="1 2">
    <name type="scientific">Bacteroides sedimenti</name>
    <dbReference type="NCBI Taxonomy" id="2136147"/>
    <lineage>
        <taxon>Bacteria</taxon>
        <taxon>Pseudomonadati</taxon>
        <taxon>Bacteroidota</taxon>
        <taxon>Bacteroidia</taxon>
        <taxon>Bacteroidales</taxon>
        <taxon>Bacteroidaceae</taxon>
        <taxon>Bacteroides</taxon>
    </lineage>
</organism>
<evidence type="ECO:0000313" key="2">
    <source>
        <dbReference type="Proteomes" id="UP001496674"/>
    </source>
</evidence>
<dbReference type="EMBL" id="AP028055">
    <property type="protein sequence ID" value="BEH00247.1"/>
    <property type="molecule type" value="Genomic_DNA"/>
</dbReference>
<dbReference type="Proteomes" id="UP001496674">
    <property type="component" value="Chromosome"/>
</dbReference>
<keyword evidence="2" id="KW-1185">Reference proteome</keyword>
<evidence type="ECO:0000313" key="1">
    <source>
        <dbReference type="EMBL" id="BEH00247.1"/>
    </source>
</evidence>
<sequence length="147" mass="17363">MLDCVTKIIIDNYSDYRKAIRPEEVPMNKTPLEKLEGITEMATEIEQKTDSRINMFNEVKELQSKGFKINAIARRLHIARQTARKYMQYETLPIRRSSPRNEYYKFDQYVESECAKGKTLKSTYKDVVNKGFTGGLSPFYYHYRHLC</sequence>
<proteinExistence type="predicted"/>